<feature type="region of interest" description="Disordered" evidence="1">
    <location>
        <begin position="38"/>
        <end position="65"/>
    </location>
</feature>
<gene>
    <name evidence="3" type="ORF">XA68_15998</name>
</gene>
<evidence type="ECO:0000313" key="4">
    <source>
        <dbReference type="Proteomes" id="UP000037136"/>
    </source>
</evidence>
<evidence type="ECO:0000313" key="3">
    <source>
        <dbReference type="EMBL" id="PFH61870.1"/>
    </source>
</evidence>
<reference evidence="3 4" key="1">
    <citation type="journal article" date="2015" name="BMC Genomics">
        <title>Gene expression during zombie ant biting behavior reflects the complexity underlying fungal parasitic behavioral manipulation.</title>
        <authorList>
            <person name="de Bekker C."/>
            <person name="Ohm R.A."/>
            <person name="Loreto R.G."/>
            <person name="Sebastian A."/>
            <person name="Albert I."/>
            <person name="Merrow M."/>
            <person name="Brachmann A."/>
            <person name="Hughes D.P."/>
        </authorList>
    </citation>
    <scope>NUCLEOTIDE SEQUENCE [LARGE SCALE GENOMIC DNA]</scope>
    <source>
        <strain evidence="3 4">SC16a</strain>
    </source>
</reference>
<protein>
    <recommendedName>
        <fullName evidence="5">Long chronological lifespan protein 2</fullName>
    </recommendedName>
</protein>
<comment type="caution">
    <text evidence="3">The sequence shown here is derived from an EMBL/GenBank/DDBJ whole genome shotgun (WGS) entry which is preliminary data.</text>
</comment>
<keyword evidence="4" id="KW-1185">Reference proteome</keyword>
<keyword evidence="2" id="KW-0732">Signal</keyword>
<dbReference type="AlphaFoldDB" id="A0A2A9PLW2"/>
<proteinExistence type="predicted"/>
<evidence type="ECO:0000256" key="1">
    <source>
        <dbReference type="SAM" id="MobiDB-lite"/>
    </source>
</evidence>
<feature type="signal peptide" evidence="2">
    <location>
        <begin position="1"/>
        <end position="18"/>
    </location>
</feature>
<dbReference type="Proteomes" id="UP000037136">
    <property type="component" value="Unassembled WGS sequence"/>
</dbReference>
<name>A0A2A9PLW2_OPHUN</name>
<feature type="chain" id="PRO_5012834901" description="Long chronological lifespan protein 2" evidence="2">
    <location>
        <begin position="19"/>
        <end position="137"/>
    </location>
</feature>
<evidence type="ECO:0000256" key="2">
    <source>
        <dbReference type="SAM" id="SignalP"/>
    </source>
</evidence>
<feature type="compositionally biased region" description="Basic residues" evidence="1">
    <location>
        <begin position="42"/>
        <end position="64"/>
    </location>
</feature>
<reference evidence="3 4" key="2">
    <citation type="journal article" date="2017" name="Sci. Rep.">
        <title>Ant-infecting Ophiocordyceps genomes reveal a high diversity of potential behavioral manipulation genes and a possible major role for enterotoxins.</title>
        <authorList>
            <person name="de Bekker C."/>
            <person name="Ohm R.A."/>
            <person name="Evans H.C."/>
            <person name="Brachmann A."/>
            <person name="Hughes D.P."/>
        </authorList>
    </citation>
    <scope>NUCLEOTIDE SEQUENCE [LARGE SCALE GENOMIC DNA]</scope>
    <source>
        <strain evidence="3 4">SC16a</strain>
    </source>
</reference>
<accession>A0A2A9PLW2</accession>
<sequence>MKFFHVFSAFALVAAVASSPDVDERAIIPGLSGHHDALYHDGHKKGDKKSVKKKGRKKAIRKGPKGCSAAASPRCCVPQHCQCNDGHVYRFNDANSKAGGSGCDPPMEFLAESTALLPEYCCFPPHLCVGPNGQMNC</sequence>
<organism evidence="3 4">
    <name type="scientific">Ophiocordyceps unilateralis</name>
    <name type="common">Zombie-ant fungus</name>
    <name type="synonym">Torrubia unilateralis</name>
    <dbReference type="NCBI Taxonomy" id="268505"/>
    <lineage>
        <taxon>Eukaryota</taxon>
        <taxon>Fungi</taxon>
        <taxon>Dikarya</taxon>
        <taxon>Ascomycota</taxon>
        <taxon>Pezizomycotina</taxon>
        <taxon>Sordariomycetes</taxon>
        <taxon>Hypocreomycetidae</taxon>
        <taxon>Hypocreales</taxon>
        <taxon>Ophiocordycipitaceae</taxon>
        <taxon>Ophiocordyceps</taxon>
    </lineage>
</organism>
<dbReference type="OrthoDB" id="5238343at2759"/>
<dbReference type="EMBL" id="LAZP02000051">
    <property type="protein sequence ID" value="PFH61870.1"/>
    <property type="molecule type" value="Genomic_DNA"/>
</dbReference>
<evidence type="ECO:0008006" key="5">
    <source>
        <dbReference type="Google" id="ProtNLM"/>
    </source>
</evidence>